<dbReference type="AlphaFoldDB" id="A0A1J5PHU6"/>
<sequence length="162" mass="18416">MIALPELEAHLPRALHHGARHVVKTDHTHQFLLIHHRQVARMAFKHHAAQFVDVSFHGAGQGLVLHDGAHHGGTDVACGFNQDAGQLPYRQHAHQFAMLHDHQRADVALLHLPKRVNQQIVRRRSKQRCTLDAQNITDFHGIPFDVEATVCRLMKVQYSPQF</sequence>
<proteinExistence type="predicted"/>
<organism evidence="1">
    <name type="scientific">mine drainage metagenome</name>
    <dbReference type="NCBI Taxonomy" id="410659"/>
    <lineage>
        <taxon>unclassified sequences</taxon>
        <taxon>metagenomes</taxon>
        <taxon>ecological metagenomes</taxon>
    </lineage>
</organism>
<gene>
    <name evidence="1" type="ORF">GALL_513160</name>
</gene>
<comment type="caution">
    <text evidence="1">The sequence shown here is derived from an EMBL/GenBank/DDBJ whole genome shotgun (WGS) entry which is preliminary data.</text>
</comment>
<reference evidence="1" key="1">
    <citation type="submission" date="2016-10" db="EMBL/GenBank/DDBJ databases">
        <title>Sequence of Gallionella enrichment culture.</title>
        <authorList>
            <person name="Poehlein A."/>
            <person name="Muehling M."/>
            <person name="Daniel R."/>
        </authorList>
    </citation>
    <scope>NUCLEOTIDE SEQUENCE</scope>
</reference>
<protein>
    <submittedName>
        <fullName evidence="1">Uncharacterized protein</fullName>
    </submittedName>
</protein>
<dbReference type="EMBL" id="MLJW01006146">
    <property type="protein sequence ID" value="OIQ67108.1"/>
    <property type="molecule type" value="Genomic_DNA"/>
</dbReference>
<accession>A0A1J5PHU6</accession>
<evidence type="ECO:0000313" key="1">
    <source>
        <dbReference type="EMBL" id="OIQ67108.1"/>
    </source>
</evidence>
<name>A0A1J5PHU6_9ZZZZ</name>